<accession>A0A6I4W693</accession>
<dbReference type="AlphaFoldDB" id="A0A6I4W693"/>
<dbReference type="Proteomes" id="UP000431901">
    <property type="component" value="Unassembled WGS sequence"/>
</dbReference>
<dbReference type="EMBL" id="WUTW01000002">
    <property type="protein sequence ID" value="MXQ65068.1"/>
    <property type="molecule type" value="Genomic_DNA"/>
</dbReference>
<keyword evidence="1" id="KW-0472">Membrane</keyword>
<gene>
    <name evidence="2" type="ORF">GQ466_13585</name>
</gene>
<evidence type="ECO:0000313" key="3">
    <source>
        <dbReference type="Proteomes" id="UP000431901"/>
    </source>
</evidence>
<sequence>MTHPDGHLLVLLRSFFPRWRLAIDADGMWLAHSPAEDRVAVSGRGALELLDALHDVDPDAFDLIAELLSRPADPAGAAPEDDPEFVRAWEFTAQRVSRGAVRPVSRPAPPIVRRRAVHRATAGLGVLTVVAAGAWLWFRTHGTSLVTPREESC</sequence>
<evidence type="ECO:0000256" key="1">
    <source>
        <dbReference type="SAM" id="Phobius"/>
    </source>
</evidence>
<comment type="caution">
    <text evidence="2">The sequence shown here is derived from an EMBL/GenBank/DDBJ whole genome shotgun (WGS) entry which is preliminary data.</text>
</comment>
<reference evidence="2 3" key="1">
    <citation type="submission" date="2019-12" db="EMBL/GenBank/DDBJ databases">
        <title>Nocardia macrotermitis sp. nov. and Nocardia aurantia sp. nov., isolated from the gut of the fungus growing-termite Macrotermes natalensis.</title>
        <authorList>
            <person name="Christine B."/>
            <person name="Rene B."/>
        </authorList>
    </citation>
    <scope>NUCLEOTIDE SEQUENCE [LARGE SCALE GENOMIC DNA]</scope>
    <source>
        <strain evidence="2 3">DSM 102126</strain>
    </source>
</reference>
<evidence type="ECO:0000313" key="2">
    <source>
        <dbReference type="EMBL" id="MXQ65068.1"/>
    </source>
</evidence>
<dbReference type="RefSeq" id="WP_161103211.1">
    <property type="nucleotide sequence ID" value="NZ_JBHLYI010000001.1"/>
</dbReference>
<keyword evidence="1" id="KW-0812">Transmembrane</keyword>
<protein>
    <submittedName>
        <fullName evidence="2">Uncharacterized protein</fullName>
    </submittedName>
</protein>
<proteinExistence type="predicted"/>
<name>A0A6I4W693_9ACTN</name>
<keyword evidence="3" id="KW-1185">Reference proteome</keyword>
<organism evidence="2 3">
    <name type="scientific">Actinomadura rayongensis</name>
    <dbReference type="NCBI Taxonomy" id="1429076"/>
    <lineage>
        <taxon>Bacteria</taxon>
        <taxon>Bacillati</taxon>
        <taxon>Actinomycetota</taxon>
        <taxon>Actinomycetes</taxon>
        <taxon>Streptosporangiales</taxon>
        <taxon>Thermomonosporaceae</taxon>
        <taxon>Actinomadura</taxon>
    </lineage>
</organism>
<keyword evidence="1" id="KW-1133">Transmembrane helix</keyword>
<feature type="transmembrane region" description="Helical" evidence="1">
    <location>
        <begin position="116"/>
        <end position="138"/>
    </location>
</feature>